<sequence>MILLIALHFLLSPTRKADAKLLLLMPIGIAVDKLQLEIGGFSTVDVGFPLWLALLWCIFIISFNHSLHWLTRQKSWVVVLFGAIGGASSYWAGIQFGVLQARWNELMLVGSLMLVWSLLMPLLLTGYRLLQPRTLANTMR</sequence>
<dbReference type="Pfam" id="PF11086">
    <property type="entry name" value="DUF2878"/>
    <property type="match status" value="1"/>
</dbReference>
<keyword evidence="3" id="KW-1185">Reference proteome</keyword>
<evidence type="ECO:0008006" key="4">
    <source>
        <dbReference type="Google" id="ProtNLM"/>
    </source>
</evidence>
<dbReference type="InterPro" id="IPR021306">
    <property type="entry name" value="DUF2878"/>
</dbReference>
<evidence type="ECO:0000256" key="1">
    <source>
        <dbReference type="SAM" id="Phobius"/>
    </source>
</evidence>
<dbReference type="EMBL" id="BPFB01000026">
    <property type="protein sequence ID" value="GIU48010.1"/>
    <property type="molecule type" value="Genomic_DNA"/>
</dbReference>
<keyword evidence="1" id="KW-0472">Membrane</keyword>
<name>A0ABQ4PKA3_9GAMM</name>
<reference evidence="2 3" key="1">
    <citation type="submission" date="2021-05" db="EMBL/GenBank/DDBJ databases">
        <title>Molecular characterization for Shewanella algae harboring chromosomal blaOXA-55-like strains isolated from clinical and environment sample.</title>
        <authorList>
            <person name="Ohama Y."/>
            <person name="Aoki K."/>
            <person name="Harada S."/>
            <person name="Moriya K."/>
            <person name="Ishii Y."/>
            <person name="Tateda K."/>
        </authorList>
    </citation>
    <scope>NUCLEOTIDE SEQUENCE [LARGE SCALE GENOMIC DNA]</scope>
    <source>
        <strain evidence="2 3">LMG 23746</strain>
    </source>
</reference>
<comment type="caution">
    <text evidence="2">The sequence shown here is derived from an EMBL/GenBank/DDBJ whole genome shotgun (WGS) entry which is preliminary data.</text>
</comment>
<accession>A0ABQ4PKA3</accession>
<gene>
    <name evidence="2" type="ORF">TUM4630_23360</name>
</gene>
<evidence type="ECO:0000313" key="3">
    <source>
        <dbReference type="Proteomes" id="UP000761574"/>
    </source>
</evidence>
<organism evidence="2 3">
    <name type="scientific">Shewanella algidipiscicola</name>
    <dbReference type="NCBI Taxonomy" id="614070"/>
    <lineage>
        <taxon>Bacteria</taxon>
        <taxon>Pseudomonadati</taxon>
        <taxon>Pseudomonadota</taxon>
        <taxon>Gammaproteobacteria</taxon>
        <taxon>Alteromonadales</taxon>
        <taxon>Shewanellaceae</taxon>
        <taxon>Shewanella</taxon>
    </lineage>
</organism>
<feature type="transmembrane region" description="Helical" evidence="1">
    <location>
        <begin position="40"/>
        <end position="63"/>
    </location>
</feature>
<protein>
    <recommendedName>
        <fullName evidence="4">DUF2878 domain-containing protein</fullName>
    </recommendedName>
</protein>
<proteinExistence type="predicted"/>
<keyword evidence="1" id="KW-0812">Transmembrane</keyword>
<dbReference type="Proteomes" id="UP000761574">
    <property type="component" value="Unassembled WGS sequence"/>
</dbReference>
<keyword evidence="1" id="KW-1133">Transmembrane helix</keyword>
<evidence type="ECO:0000313" key="2">
    <source>
        <dbReference type="EMBL" id="GIU48010.1"/>
    </source>
</evidence>
<feature type="transmembrane region" description="Helical" evidence="1">
    <location>
        <begin position="106"/>
        <end position="130"/>
    </location>
</feature>
<feature type="transmembrane region" description="Helical" evidence="1">
    <location>
        <begin position="75"/>
        <end position="94"/>
    </location>
</feature>